<feature type="compositionally biased region" description="Polar residues" evidence="9">
    <location>
        <begin position="116"/>
        <end position="143"/>
    </location>
</feature>
<reference evidence="11" key="1">
    <citation type="submission" date="2025-08" db="UniProtKB">
        <authorList>
            <consortium name="RefSeq"/>
        </authorList>
    </citation>
    <scope>IDENTIFICATION</scope>
    <source>
        <tissue evidence="11">Leaves</tissue>
    </source>
</reference>
<dbReference type="OrthoDB" id="2384350at2759"/>
<dbReference type="PROSITE" id="PS51805">
    <property type="entry name" value="EPHD"/>
    <property type="match status" value="1"/>
</dbReference>
<dbReference type="GO" id="GO:0070531">
    <property type="term" value="C:BRCA1-A complex"/>
    <property type="evidence" value="ECO:0000318"/>
    <property type="project" value="GO_Central"/>
</dbReference>
<dbReference type="Proteomes" id="UP000235220">
    <property type="component" value="Chromosome 3"/>
</dbReference>
<keyword evidence="2" id="KW-0479">Metal-binding</keyword>
<dbReference type="CDD" id="cd17734">
    <property type="entry name" value="BRCT_Bard1_rpt1"/>
    <property type="match status" value="1"/>
</dbReference>
<evidence type="ECO:0000256" key="2">
    <source>
        <dbReference type="ARBA" id="ARBA00022723"/>
    </source>
</evidence>
<dbReference type="PROSITE" id="PS50172">
    <property type="entry name" value="BRCT"/>
    <property type="match status" value="2"/>
</dbReference>
<dbReference type="AlphaFoldDB" id="A0A2I4GUX5"/>
<dbReference type="SMART" id="SM00292">
    <property type="entry name" value="BRCT"/>
    <property type="match status" value="2"/>
</dbReference>
<dbReference type="InterPro" id="IPR034732">
    <property type="entry name" value="EPHD"/>
</dbReference>
<evidence type="ECO:0000256" key="1">
    <source>
        <dbReference type="ARBA" id="ARBA00004123"/>
    </source>
</evidence>
<dbReference type="SUPFAM" id="SSF52113">
    <property type="entry name" value="BRCT domain"/>
    <property type="match status" value="2"/>
</dbReference>
<dbReference type="PANTHER" id="PTHR13763:SF0">
    <property type="entry name" value="BREAST CANCER TYPE 1 SUSCEPTIBILITY PROTEIN"/>
    <property type="match status" value="1"/>
</dbReference>
<evidence type="ECO:0000313" key="11">
    <source>
        <dbReference type="RefSeq" id="XP_018847692.1"/>
    </source>
</evidence>
<dbReference type="Gramene" id="Jr03_13970_p1">
    <property type="protein sequence ID" value="cds.Jr03_13970_p1"/>
    <property type="gene ID" value="Jr03_13970"/>
</dbReference>
<evidence type="ECO:0000256" key="3">
    <source>
        <dbReference type="ARBA" id="ARBA00022737"/>
    </source>
</evidence>
<organism evidence="10 11">
    <name type="scientific">Juglans regia</name>
    <name type="common">English walnut</name>
    <dbReference type="NCBI Taxonomy" id="51240"/>
    <lineage>
        <taxon>Eukaryota</taxon>
        <taxon>Viridiplantae</taxon>
        <taxon>Streptophyta</taxon>
        <taxon>Embryophyta</taxon>
        <taxon>Tracheophyta</taxon>
        <taxon>Spermatophyta</taxon>
        <taxon>Magnoliopsida</taxon>
        <taxon>eudicotyledons</taxon>
        <taxon>Gunneridae</taxon>
        <taxon>Pentapetalae</taxon>
        <taxon>rosids</taxon>
        <taxon>fabids</taxon>
        <taxon>Fagales</taxon>
        <taxon>Juglandaceae</taxon>
        <taxon>Juglans</taxon>
    </lineage>
</organism>
<keyword evidence="5" id="KW-0863">Zinc-finger</keyword>
<dbReference type="PIRSF" id="PIRSF001734">
    <property type="entry name" value="BRCA1"/>
    <property type="match status" value="1"/>
</dbReference>
<dbReference type="Pfam" id="PF13771">
    <property type="entry name" value="zf-HC5HC2H"/>
    <property type="match status" value="1"/>
</dbReference>
<feature type="region of interest" description="Disordered" evidence="9">
    <location>
        <begin position="95"/>
        <end position="158"/>
    </location>
</feature>
<dbReference type="FunCoup" id="A0A2I4GUX5">
    <property type="interactions" value="509"/>
</dbReference>
<evidence type="ECO:0000256" key="5">
    <source>
        <dbReference type="ARBA" id="ARBA00022771"/>
    </source>
</evidence>
<feature type="compositionally biased region" description="Basic and acidic residues" evidence="9">
    <location>
        <begin position="314"/>
        <end position="324"/>
    </location>
</feature>
<evidence type="ECO:0000256" key="4">
    <source>
        <dbReference type="ARBA" id="ARBA00022763"/>
    </source>
</evidence>
<dbReference type="Gene3D" id="3.30.40.10">
    <property type="entry name" value="Zinc/RING finger domain, C3HC4 (zinc finger)"/>
    <property type="match status" value="2"/>
</dbReference>
<protein>
    <submittedName>
        <fullName evidence="11">Protein BREAST CANCER SUSCEPTIBILITY 1 homolog</fullName>
    </submittedName>
</protein>
<dbReference type="SUPFAM" id="SSF57850">
    <property type="entry name" value="RING/U-box"/>
    <property type="match status" value="1"/>
</dbReference>
<dbReference type="RefSeq" id="XP_018847692.1">
    <property type="nucleotide sequence ID" value="XM_018992147.2"/>
</dbReference>
<dbReference type="STRING" id="51240.A0A2I4GUX5"/>
<dbReference type="FunFam" id="3.30.40.10:FF:000352">
    <property type="entry name" value="Breast cancer associated RING 1"/>
    <property type="match status" value="1"/>
</dbReference>
<feature type="region of interest" description="Disordered" evidence="9">
    <location>
        <begin position="308"/>
        <end position="362"/>
    </location>
</feature>
<dbReference type="GO" id="GO:0000724">
    <property type="term" value="P:double-strand break repair via homologous recombination"/>
    <property type="evidence" value="ECO:0000318"/>
    <property type="project" value="GO_Central"/>
</dbReference>
<name>A0A2I4GUX5_JUGRE</name>
<evidence type="ECO:0000256" key="7">
    <source>
        <dbReference type="ARBA" id="ARBA00023204"/>
    </source>
</evidence>
<dbReference type="InterPro" id="IPR013083">
    <property type="entry name" value="Znf_RING/FYVE/PHD"/>
</dbReference>
<dbReference type="GeneID" id="109011087"/>
<dbReference type="KEGG" id="jre:109011087"/>
<dbReference type="Pfam" id="PF16589">
    <property type="entry name" value="BRCT_2"/>
    <property type="match status" value="1"/>
</dbReference>
<keyword evidence="7" id="KW-0234">DNA repair</keyword>
<dbReference type="InterPro" id="IPR001357">
    <property type="entry name" value="BRCT_dom"/>
</dbReference>
<gene>
    <name evidence="11" type="primary">LOC109011087</name>
</gene>
<feature type="region of interest" description="Disordered" evidence="9">
    <location>
        <begin position="518"/>
        <end position="552"/>
    </location>
</feature>
<dbReference type="Pfam" id="PF13923">
    <property type="entry name" value="zf-C3HC4_2"/>
    <property type="match status" value="1"/>
</dbReference>
<dbReference type="InterPro" id="IPR036420">
    <property type="entry name" value="BRCT_dom_sf"/>
</dbReference>
<keyword evidence="6" id="KW-0862">Zinc</keyword>
<dbReference type="GO" id="GO:0045944">
    <property type="term" value="P:positive regulation of transcription by RNA polymerase II"/>
    <property type="evidence" value="ECO:0000318"/>
    <property type="project" value="GO_Central"/>
</dbReference>
<dbReference type="Gene3D" id="3.40.50.10190">
    <property type="entry name" value="BRCT domain"/>
    <property type="match status" value="2"/>
</dbReference>
<dbReference type="InterPro" id="IPR031099">
    <property type="entry name" value="BRCA1-associated"/>
</dbReference>
<keyword evidence="4" id="KW-0227">DNA damage</keyword>
<evidence type="ECO:0000256" key="6">
    <source>
        <dbReference type="ARBA" id="ARBA00022833"/>
    </source>
</evidence>
<evidence type="ECO:0000313" key="10">
    <source>
        <dbReference type="Proteomes" id="UP000235220"/>
    </source>
</evidence>
<feature type="region of interest" description="Disordered" evidence="9">
    <location>
        <begin position="451"/>
        <end position="477"/>
    </location>
</feature>
<dbReference type="FunFam" id="3.40.50.10190:FF:000006">
    <property type="entry name" value="Breast cancer type 1 susceptibility protein homolog"/>
    <property type="match status" value="1"/>
</dbReference>
<keyword evidence="3" id="KW-0677">Repeat</keyword>
<feature type="compositionally biased region" description="Basic and acidic residues" evidence="9">
    <location>
        <begin position="523"/>
        <end position="550"/>
    </location>
</feature>
<dbReference type="InterPro" id="IPR001841">
    <property type="entry name" value="Znf_RING"/>
</dbReference>
<dbReference type="GO" id="GO:0004842">
    <property type="term" value="F:ubiquitin-protein transferase activity"/>
    <property type="evidence" value="ECO:0000318"/>
    <property type="project" value="GO_Central"/>
</dbReference>
<dbReference type="Pfam" id="PF00533">
    <property type="entry name" value="BRCT"/>
    <property type="match status" value="1"/>
</dbReference>
<dbReference type="FunFam" id="3.30.40.10:FF:000310">
    <property type="entry name" value="Breast cancer associated RING 1"/>
    <property type="match status" value="1"/>
</dbReference>
<keyword evidence="8" id="KW-0539">Nucleus</keyword>
<sequence length="1012" mass="113141">MGHANDLERMGRELKCPICLSLLCSAVSLTCNHVFCNSCIVKSMKSGCACPVCKLPYRRREVRPAPHMDNLVSVYKSMEVASGINIFVTQNTSSTKLSDGKKQAAGDDNQGEYDTGGNSQDRTNKQNNLKGKAFKSNTKNTAKPSFPAKKRVQVPKRPFSETPTRLAQFEGELCEFAKEEPRGSPTILKKSALSEKGEPMLSPFFWLREEEDVEKSTQQTDEDQLMDMPPVNVPAFSDIKDSDDEYPPNLTPTGGLHGKFSHVADFDSEMFEWTQRPCSPELCSSPFKRQVANVEEINRIQERELEAGLQGVTRNDDLRSENSKRQNSKQSGTGDMVLPDGATCRTEGRNNIIGGNKSNRSGRIRKASERAQKCAKRHTDSDFGIYVDLNEASENFIQEQVSYNNESVGKTIIRGKKIGYGTSATKPTPENAHAVSLETEILSHENVVTETSPSFGKKEGNDEGYTLKKAGKGPKKINCSVRSGKRKLDSVKDTMLEEVPSIRKRKTEDAIPTLAPLSIPMAENKEASDYTHKPSKHAKENKSSDRELRSKNKLKVSDSIWKEDLVHDIRERPTCVPACKTQLNEKIQGKSDFKVQDDTSVMPRLPSPINEVVLQKCETISYRFQCAFCLSSEESEASGEMVHYYNGRPAAADHNGGFKVIHVHRNCTEWAPNVYFEDDIATNLEAELTRSRRIKCCCCGNKGAALGCYEKSCRKSFHVPCAKFIPQCRWDTDNFVMLCPLHLSSKLPCESPGSQERRKKCPPKRKLSQRDCVASKHEISTSRNCNFCVSSKKLVLCCSALTTPDWEIVSDFERLSGVTVLKKWDSSVTHVIGSTDENRACKRTLKILMGILEGKWILSIEWIRACMKVLQLVDEEPYEISVDIHGIRDGPRLGRQRLLNKQPKLFNGCKFYFMGDFTPSYKGYLQDLVVAAGGTILHRKPITEDPNTSIFQTFIIYSLEMPDKCNPSKKATIINRRRSDADALASSTGAKLASKSWVLNSIAACNLQNLPE</sequence>
<keyword evidence="10" id="KW-1185">Reference proteome</keyword>
<proteinExistence type="predicted"/>
<dbReference type="PANTHER" id="PTHR13763">
    <property type="entry name" value="BREAST CANCER TYPE 1 SUSCEPTIBILITY PROTEIN BRCA1"/>
    <property type="match status" value="1"/>
</dbReference>
<evidence type="ECO:0000256" key="8">
    <source>
        <dbReference type="ARBA" id="ARBA00023242"/>
    </source>
</evidence>
<comment type="subcellular location">
    <subcellularLocation>
        <location evidence="1">Nucleus</location>
    </subcellularLocation>
</comment>
<accession>A0A2I4GUX5</accession>
<dbReference type="GO" id="GO:0031436">
    <property type="term" value="C:BRCA1-BARD1 complex"/>
    <property type="evidence" value="ECO:0000318"/>
    <property type="project" value="GO_Central"/>
</dbReference>
<evidence type="ECO:0000256" key="9">
    <source>
        <dbReference type="SAM" id="MobiDB-lite"/>
    </source>
</evidence>
<dbReference type="SMART" id="SM00184">
    <property type="entry name" value="RING"/>
    <property type="match status" value="1"/>
</dbReference>
<dbReference type="CDD" id="cd15571">
    <property type="entry name" value="ePHD"/>
    <property type="match status" value="1"/>
</dbReference>
<dbReference type="PROSITE" id="PS00518">
    <property type="entry name" value="ZF_RING_1"/>
    <property type="match status" value="1"/>
</dbReference>
<dbReference type="InterPro" id="IPR017907">
    <property type="entry name" value="Znf_RING_CS"/>
</dbReference>
<dbReference type="GO" id="GO:0008270">
    <property type="term" value="F:zinc ion binding"/>
    <property type="evidence" value="ECO:0007669"/>
    <property type="project" value="UniProtKB-KW"/>
</dbReference>
<dbReference type="PROSITE" id="PS50089">
    <property type="entry name" value="ZF_RING_2"/>
    <property type="match status" value="1"/>
</dbReference>